<accession>A0ABY8WD22</accession>
<sequence>MPRTVTLVLVDPAGELLGALPPFTVDSPWWQEVAEVVAGAGADVTVLRLLHADRAAPPGGHVTYLAETRDRPAGLIPLGADLVPHAQRAPWAEPGGPGATLAWASGVLDRLGLGPVTPRQQRTWNLSAIWRMDGPDGPVAWLKQVPGFFAHEPAVLGLVASVEPDLVPYVLASGQAGRMLLAHVPGEDRYGAGADLCERIAEAFHPVQAHFAGRLDALTGVPDKRLDIDRFVNVAAPYLGGIPGLAELIDGLPARLADVAACGLPDTLLHGDLHPGNVRTDAGDGLVVVDWGDSAIGNPAFDLLRLIDGLETPGPVIEGWARRWRATVPGCDPERAVELLRPVAGLLSAATYAGFLAHIEQSEWPYHAGDVPECLAAAGAAM</sequence>
<dbReference type="Pfam" id="PF01636">
    <property type="entry name" value="APH"/>
    <property type="match status" value="1"/>
</dbReference>
<proteinExistence type="predicted"/>
<keyword evidence="2" id="KW-0808">Transferase</keyword>
<evidence type="ECO:0000313" key="2">
    <source>
        <dbReference type="EMBL" id="WIM94827.1"/>
    </source>
</evidence>
<feature type="domain" description="Aminoglycoside phosphotransferase" evidence="1">
    <location>
        <begin position="177"/>
        <end position="325"/>
    </location>
</feature>
<dbReference type="Proteomes" id="UP001240150">
    <property type="component" value="Chromosome"/>
</dbReference>
<dbReference type="EC" id="2.7.1.-" evidence="2"/>
<evidence type="ECO:0000259" key="1">
    <source>
        <dbReference type="Pfam" id="PF01636"/>
    </source>
</evidence>
<evidence type="ECO:0000313" key="3">
    <source>
        <dbReference type="Proteomes" id="UP001240150"/>
    </source>
</evidence>
<dbReference type="EMBL" id="CP126980">
    <property type="protein sequence ID" value="WIM94827.1"/>
    <property type="molecule type" value="Genomic_DNA"/>
</dbReference>
<protein>
    <submittedName>
        <fullName evidence="2">Aminoglycoside phosphotransferase family protein</fullName>
        <ecNumber evidence="2">2.7.1.-</ecNumber>
    </submittedName>
</protein>
<gene>
    <name evidence="2" type="ORF">ACTOB_006881</name>
</gene>
<name>A0ABY8WD22_9ACTN</name>
<dbReference type="InterPro" id="IPR011009">
    <property type="entry name" value="Kinase-like_dom_sf"/>
</dbReference>
<dbReference type="RefSeq" id="WP_284916069.1">
    <property type="nucleotide sequence ID" value="NZ_CP126980.1"/>
</dbReference>
<dbReference type="InterPro" id="IPR002575">
    <property type="entry name" value="Aminoglycoside_PTrfase"/>
</dbReference>
<reference evidence="2 3" key="1">
    <citation type="submission" date="2023-06" db="EMBL/GenBank/DDBJ databases">
        <authorList>
            <person name="Yushchuk O."/>
            <person name="Binda E."/>
            <person name="Ruckert-Reed C."/>
            <person name="Fedorenko V."/>
            <person name="Kalinowski J."/>
            <person name="Marinelli F."/>
        </authorList>
    </citation>
    <scope>NUCLEOTIDE SEQUENCE [LARGE SCALE GENOMIC DNA]</scope>
    <source>
        <strain evidence="2 3">NRRL 3884</strain>
    </source>
</reference>
<keyword evidence="3" id="KW-1185">Reference proteome</keyword>
<organism evidence="2 3">
    <name type="scientific">Actinoplanes oblitus</name>
    <dbReference type="NCBI Taxonomy" id="3040509"/>
    <lineage>
        <taxon>Bacteria</taxon>
        <taxon>Bacillati</taxon>
        <taxon>Actinomycetota</taxon>
        <taxon>Actinomycetes</taxon>
        <taxon>Micromonosporales</taxon>
        <taxon>Micromonosporaceae</taxon>
        <taxon>Actinoplanes</taxon>
    </lineage>
</organism>
<dbReference type="Gene3D" id="3.90.1200.10">
    <property type="match status" value="1"/>
</dbReference>
<dbReference type="GO" id="GO:0016740">
    <property type="term" value="F:transferase activity"/>
    <property type="evidence" value="ECO:0007669"/>
    <property type="project" value="UniProtKB-KW"/>
</dbReference>
<dbReference type="SUPFAM" id="SSF56112">
    <property type="entry name" value="Protein kinase-like (PK-like)"/>
    <property type="match status" value="1"/>
</dbReference>